<dbReference type="PANTHER" id="PTHR42829">
    <property type="entry name" value="NADH-UBIQUINONE OXIDOREDUCTASE CHAIN 5"/>
    <property type="match status" value="1"/>
</dbReference>
<feature type="transmembrane region" description="Helical" evidence="8">
    <location>
        <begin position="128"/>
        <end position="149"/>
    </location>
</feature>
<feature type="transmembrane region" description="Helical" evidence="8">
    <location>
        <begin position="341"/>
        <end position="364"/>
    </location>
</feature>
<evidence type="ECO:0000256" key="3">
    <source>
        <dbReference type="ARBA" id="ARBA00022692"/>
    </source>
</evidence>
<feature type="transmembrane region" description="Helical" evidence="8">
    <location>
        <begin position="77"/>
        <end position="95"/>
    </location>
</feature>
<dbReference type="GO" id="GO:0015990">
    <property type="term" value="P:electron transport coupled proton transport"/>
    <property type="evidence" value="ECO:0007669"/>
    <property type="project" value="TreeGrafter"/>
</dbReference>
<evidence type="ECO:0000256" key="2">
    <source>
        <dbReference type="ARBA" id="ARBA00012944"/>
    </source>
</evidence>
<evidence type="ECO:0000256" key="1">
    <source>
        <dbReference type="ARBA" id="ARBA00004141"/>
    </source>
</evidence>
<feature type="transmembrane region" description="Helical" evidence="8">
    <location>
        <begin position="384"/>
        <end position="404"/>
    </location>
</feature>
<name>A0A343ESR4_9CEST</name>
<feature type="transmembrane region" description="Helical" evidence="8">
    <location>
        <begin position="254"/>
        <end position="274"/>
    </location>
</feature>
<comment type="catalytic activity">
    <reaction evidence="7">
        <text>a ubiquinone + NADH + 5 H(+)(in) = a ubiquinol + NAD(+) + 4 H(+)(out)</text>
        <dbReference type="Rhea" id="RHEA:29091"/>
        <dbReference type="Rhea" id="RHEA-COMP:9565"/>
        <dbReference type="Rhea" id="RHEA-COMP:9566"/>
        <dbReference type="ChEBI" id="CHEBI:15378"/>
        <dbReference type="ChEBI" id="CHEBI:16389"/>
        <dbReference type="ChEBI" id="CHEBI:17976"/>
        <dbReference type="ChEBI" id="CHEBI:57540"/>
        <dbReference type="ChEBI" id="CHEBI:57945"/>
        <dbReference type="EC" id="7.1.1.2"/>
    </reaction>
</comment>
<proteinExistence type="predicted"/>
<dbReference type="PANTHER" id="PTHR42829:SF2">
    <property type="entry name" value="NADH-UBIQUINONE OXIDOREDUCTASE CHAIN 5"/>
    <property type="match status" value="1"/>
</dbReference>
<feature type="transmembrane region" description="Helical" evidence="8">
    <location>
        <begin position="312"/>
        <end position="334"/>
    </location>
</feature>
<dbReference type="EC" id="7.1.1.2" evidence="2"/>
<keyword evidence="10" id="KW-0496">Mitochondrion</keyword>
<feature type="transmembrane region" description="Helical" evidence="8">
    <location>
        <begin position="155"/>
        <end position="180"/>
    </location>
</feature>
<dbReference type="GO" id="GO:0016020">
    <property type="term" value="C:membrane"/>
    <property type="evidence" value="ECO:0007669"/>
    <property type="project" value="UniProtKB-SubCell"/>
</dbReference>
<dbReference type="GO" id="GO:0008137">
    <property type="term" value="F:NADH dehydrogenase (ubiquinone) activity"/>
    <property type="evidence" value="ECO:0007669"/>
    <property type="project" value="UniProtKB-EC"/>
</dbReference>
<comment type="subcellular location">
    <subcellularLocation>
        <location evidence="1">Membrane</location>
        <topology evidence="1">Multi-pass membrane protein</topology>
    </subcellularLocation>
</comment>
<dbReference type="GO" id="GO:0042773">
    <property type="term" value="P:ATP synthesis coupled electron transport"/>
    <property type="evidence" value="ECO:0007669"/>
    <property type="project" value="InterPro"/>
</dbReference>
<accession>A0A343ESR4</accession>
<dbReference type="AlphaFoldDB" id="A0A343ESR4"/>
<dbReference type="InterPro" id="IPR003945">
    <property type="entry name" value="NU5C-like"/>
</dbReference>
<feature type="transmembrane region" description="Helical" evidence="8">
    <location>
        <begin position="101"/>
        <end position="121"/>
    </location>
</feature>
<dbReference type="Pfam" id="PF00361">
    <property type="entry name" value="Proton_antipo_M"/>
    <property type="match status" value="1"/>
</dbReference>
<keyword evidence="3 8" id="KW-0812">Transmembrane</keyword>
<keyword evidence="5 8" id="KW-0472">Membrane</keyword>
<evidence type="ECO:0000313" key="10">
    <source>
        <dbReference type="EMBL" id="ASL24600.1"/>
    </source>
</evidence>
<evidence type="ECO:0000256" key="8">
    <source>
        <dbReference type="SAM" id="Phobius"/>
    </source>
</evidence>
<feature type="transmembrane region" description="Helical" evidence="8">
    <location>
        <begin position="48"/>
        <end position="70"/>
    </location>
</feature>
<reference evidence="10" key="1">
    <citation type="journal article" date="2017" name="Parasit. Vectors">
        <title>The complete mitochondrial DNA of three monozoic tapeworms in the Caryophyllidea: a mitogenomic perspective on the phylogeny of eucestodes.</title>
        <authorList>
            <person name="Li W.X."/>
            <person name="Zhang D."/>
            <person name="Boyce K."/>
            <person name="Xi B.W."/>
            <person name="Zou H."/>
            <person name="Wu S.G."/>
            <person name="Li M."/>
            <person name="Wang G.T."/>
        </authorList>
    </citation>
    <scope>NUCLEOTIDE SEQUENCE</scope>
</reference>
<keyword evidence="4 8" id="KW-1133">Transmembrane helix</keyword>
<feature type="transmembrane region" description="Helical" evidence="8">
    <location>
        <begin position="192"/>
        <end position="209"/>
    </location>
</feature>
<feature type="transmembrane region" description="Helical" evidence="8">
    <location>
        <begin position="416"/>
        <end position="437"/>
    </location>
</feature>
<organism evidence="10">
    <name type="scientific">Breviscolex orientalis</name>
    <dbReference type="NCBI Taxonomy" id="137570"/>
    <lineage>
        <taxon>Eukaryota</taxon>
        <taxon>Metazoa</taxon>
        <taxon>Spiralia</taxon>
        <taxon>Lophotrochozoa</taxon>
        <taxon>Platyhelminthes</taxon>
        <taxon>Cestoda</taxon>
        <taxon>Eucestoda</taxon>
        <taxon>Caryophyllidea</taxon>
        <taxon>Capingentidae</taxon>
        <taxon>Breviscolex</taxon>
    </lineage>
</organism>
<evidence type="ECO:0000256" key="6">
    <source>
        <dbReference type="ARBA" id="ARBA00031027"/>
    </source>
</evidence>
<feature type="transmembrane region" description="Helical" evidence="8">
    <location>
        <begin position="221"/>
        <end position="242"/>
    </location>
</feature>
<sequence length="515" mass="56327">MYLVLLAACVWGGWLLCSAAACRASVFYYFFCGGVWFTGGLFDSCSVSVLLMLLVCFGFVSGYTIHYLGWGWSAVDLKYLICLFVGVMSSLIFTFDFLASLVFWEFLGVVSFFLILFYLNYSGLRSSVVTLVSSRFGDVSLFFIIGGAFYFYSVGYMWCVFMLMVICTKSASFPFVSWLLEAMRAPTPVSSLVHSSTLVAAGVWFSLRYDLAGLVGNNPSLFSVMVFSVLVTGVASFFFFDLKKIVALSTCNNINWCIIYLCLGGVYLSLFQLVCHGVSKCLLFMMVGDVMSGSGGSQAGNFCYSSSSYGRYGAFGLVSLVLGLSGAPFIGVFFTKHVMLAGLFGVYSPLLLVSLFGGVFLSYFYSYRLCRVLISSRSSGSVGVLFVCSSCSVVYWWMFLNYFVAGCLDECYSLGLGATAGISVFQALACWLCWVAYDSVVLGGLASSLFGVDNLVELVYLCSNLLMERTSVCVLRWDSYVVSNIIPTVTPQLSLSVITAIIIGFCGILTCLLFY</sequence>
<dbReference type="InterPro" id="IPR001750">
    <property type="entry name" value="ND/Mrp_TM"/>
</dbReference>
<gene>
    <name evidence="10" type="primary">nad5</name>
</gene>
<dbReference type="EMBL" id="KY486752">
    <property type="protein sequence ID" value="ASL24600.1"/>
    <property type="molecule type" value="Genomic_DNA"/>
</dbReference>
<protein>
    <recommendedName>
        <fullName evidence="2">NADH:ubiquinone reductase (H(+)-translocating)</fullName>
        <ecNumber evidence="2">7.1.1.2</ecNumber>
    </recommendedName>
    <alternativeName>
        <fullName evidence="6">NADH dehydrogenase subunit 5</fullName>
    </alternativeName>
</protein>
<evidence type="ECO:0000256" key="5">
    <source>
        <dbReference type="ARBA" id="ARBA00023136"/>
    </source>
</evidence>
<feature type="domain" description="NADH:quinone oxidoreductase/Mrp antiporter transmembrane" evidence="9">
    <location>
        <begin position="97"/>
        <end position="359"/>
    </location>
</feature>
<dbReference type="PRINTS" id="PR01434">
    <property type="entry name" value="NADHDHGNASE5"/>
</dbReference>
<evidence type="ECO:0000259" key="9">
    <source>
        <dbReference type="Pfam" id="PF00361"/>
    </source>
</evidence>
<feature type="transmembrane region" description="Helical" evidence="8">
    <location>
        <begin position="493"/>
        <end position="514"/>
    </location>
</feature>
<geneLocation type="mitochondrion" evidence="10"/>
<dbReference type="GO" id="GO:0003954">
    <property type="term" value="F:NADH dehydrogenase activity"/>
    <property type="evidence" value="ECO:0007669"/>
    <property type="project" value="TreeGrafter"/>
</dbReference>
<evidence type="ECO:0000256" key="4">
    <source>
        <dbReference type="ARBA" id="ARBA00022989"/>
    </source>
</evidence>
<evidence type="ECO:0000256" key="7">
    <source>
        <dbReference type="ARBA" id="ARBA00049551"/>
    </source>
</evidence>